<organism evidence="1 2">
    <name type="scientific">Purpureocillium lilacinum</name>
    <name type="common">Paecilomyces lilacinus</name>
    <dbReference type="NCBI Taxonomy" id="33203"/>
    <lineage>
        <taxon>Eukaryota</taxon>
        <taxon>Fungi</taxon>
        <taxon>Dikarya</taxon>
        <taxon>Ascomycota</taxon>
        <taxon>Pezizomycotina</taxon>
        <taxon>Sordariomycetes</taxon>
        <taxon>Hypocreomycetidae</taxon>
        <taxon>Hypocreales</taxon>
        <taxon>Ophiocordycipitaceae</taxon>
        <taxon>Purpureocillium</taxon>
    </lineage>
</organism>
<accession>A0ACC4DSE0</accession>
<dbReference type="EMBL" id="JBGNUJ010000006">
    <property type="protein sequence ID" value="KAL3958923.1"/>
    <property type="molecule type" value="Genomic_DNA"/>
</dbReference>
<sequence>MRGLGRGGCCRLVDHASLSRRVIVTSKTVPNSSCLTAFAGLLSRGHVGPCPRRMKVAAGRREVPARPPAARNESLTGFRGCWSCAGGVACMEGEVLLRLTASDGQVRPAVEVASAGSSDDGFDGAGHPDAGSDAGHAGQRQGRCDRWFKTMGRPHGELARHLMVETEPRLWDGSLAGRSSANPRAIRPMTGGETGKRGMGFVRDGKGAEREPREISRV</sequence>
<evidence type="ECO:0000313" key="1">
    <source>
        <dbReference type="EMBL" id="KAL3958923.1"/>
    </source>
</evidence>
<dbReference type="Proteomes" id="UP001638806">
    <property type="component" value="Unassembled WGS sequence"/>
</dbReference>
<gene>
    <name evidence="1" type="ORF">ACCO45_007085</name>
</gene>
<proteinExistence type="predicted"/>
<evidence type="ECO:0000313" key="2">
    <source>
        <dbReference type="Proteomes" id="UP001638806"/>
    </source>
</evidence>
<comment type="caution">
    <text evidence="1">The sequence shown here is derived from an EMBL/GenBank/DDBJ whole genome shotgun (WGS) entry which is preliminary data.</text>
</comment>
<name>A0ACC4DSE0_PURLI</name>
<reference evidence="1" key="1">
    <citation type="submission" date="2024-12" db="EMBL/GenBank/DDBJ databases">
        <title>Comparative genomics and development of molecular markers within Purpureocillium lilacinum and among Purpureocillium species.</title>
        <authorList>
            <person name="Yeh Z.-Y."/>
            <person name="Ni N.-T."/>
            <person name="Lo P.-H."/>
            <person name="Mushyakhwo K."/>
            <person name="Lin C.-F."/>
            <person name="Nai Y.-S."/>
        </authorList>
    </citation>
    <scope>NUCLEOTIDE SEQUENCE</scope>
    <source>
        <strain evidence="1">NCHU-NPUST-175</strain>
    </source>
</reference>
<keyword evidence="2" id="KW-1185">Reference proteome</keyword>
<protein>
    <submittedName>
        <fullName evidence="1">Uncharacterized protein</fullName>
    </submittedName>
</protein>